<dbReference type="Gene3D" id="3.40.50.200">
    <property type="entry name" value="Peptidase S8/S53 domain"/>
    <property type="match status" value="1"/>
</dbReference>
<dbReference type="CDD" id="cd11377">
    <property type="entry name" value="Pro-peptidase_S53"/>
    <property type="match status" value="1"/>
</dbReference>
<keyword evidence="6" id="KW-0106">Calcium</keyword>
<dbReference type="Gene3D" id="2.60.40.10">
    <property type="entry name" value="Immunoglobulins"/>
    <property type="match status" value="1"/>
</dbReference>
<evidence type="ECO:0000256" key="6">
    <source>
        <dbReference type="ARBA" id="ARBA00022837"/>
    </source>
</evidence>
<dbReference type="InterPro" id="IPR003961">
    <property type="entry name" value="FN3_dom"/>
</dbReference>
<accession>A0A6V8MF55</accession>
<dbReference type="EMBL" id="BLXX01000002">
    <property type="protein sequence ID" value="GFO58631.1"/>
    <property type="molecule type" value="Genomic_DNA"/>
</dbReference>
<dbReference type="InterPro" id="IPR058692">
    <property type="entry name" value="Fn3_SaeA_2nd"/>
</dbReference>
<dbReference type="PROSITE" id="PS51695">
    <property type="entry name" value="SEDOLISIN"/>
    <property type="match status" value="1"/>
</dbReference>
<evidence type="ECO:0008006" key="12">
    <source>
        <dbReference type="Google" id="ProtNLM"/>
    </source>
</evidence>
<keyword evidence="3" id="KW-0479">Metal-binding</keyword>
<dbReference type="SMART" id="SM00944">
    <property type="entry name" value="Pro-kuma_activ"/>
    <property type="match status" value="1"/>
</dbReference>
<name>A0A6V8MF55_9BACT</name>
<evidence type="ECO:0000313" key="11">
    <source>
        <dbReference type="Proteomes" id="UP000556026"/>
    </source>
</evidence>
<evidence type="ECO:0000259" key="9">
    <source>
        <dbReference type="PROSITE" id="PS51695"/>
    </source>
</evidence>
<evidence type="ECO:0000256" key="5">
    <source>
        <dbReference type="ARBA" id="ARBA00022825"/>
    </source>
</evidence>
<proteinExistence type="predicted"/>
<sequence length="751" mass="77466">MLLSCLRHLAGAFLVAALAVTPVLASQESMHRLHGHVPGEAVAKARWLSRMPASSEVSLVFSLLLRNQQELDQLLKHLYDPSDPQHGKYLTPQEFTQRFAPTQADYDAVADYARSIGLRVTGSHANRLLLDVAGPAERVETGFGLQLHHYQGADGRKFYAPDQDPSVPEGIAARVNGMVGLDSATSWHAHSNYHAAGTTAMATPYQVGSGPGGGLTPSNIKSAYNLANVTATGTGQVLALFELDGYNPSDVAYYAKYFGLPAVPLQNVLVDGFSGAPGSGASEVTLDIELQLALAPGVSKILVYEGPNSNKGVLDTYNRIATDNLAKQISTSWGLSEGQSSQSVIAGENAIFQQMAAQGQTVYAAAGDSGAYDNGSTLSVDDPASQPYVVGVGGTRLAVASGQSYLRESAWNTNNTVAGGAGGGGVSAVWSIPSWQQGVRNLASSVMRNVPDVALNADQGTGYSIYFQGGWYIFGGTSCASPLWAAFTARVNQLRNGAGLGPLGFANPALYQLATGSGYQGSFHDVTDSTTNLYYPAITGYDNATGWGSFNGANLLAALAPTTTTPTPPAAPTGLSAVAGNAAVTLAWSAVSGATSYSVYRGSASGAEGATPIATGLGAPGFSDTKVSNGTRYYYKVSASNSGGTSPLSAEASATPSAPVVPALSITSGPTATTGLYTVLIQWNTNLASNAVLRIGTSATTLSNTFTASTLSTAHAFKLSGVARRTTYYYQVSSSAGGATVSSPVKSFVGQ</sequence>
<feature type="domain" description="Peptidase S53" evidence="9">
    <location>
        <begin position="214"/>
        <end position="562"/>
    </location>
</feature>
<keyword evidence="5" id="KW-0720">Serine protease</keyword>
<evidence type="ECO:0000259" key="8">
    <source>
        <dbReference type="PROSITE" id="PS50853"/>
    </source>
</evidence>
<dbReference type="Pfam" id="PF25833">
    <property type="entry name" value="Fn3_SaeA_3rd"/>
    <property type="match status" value="1"/>
</dbReference>
<comment type="cofactor">
    <cofactor evidence="1">
        <name>Ca(2+)</name>
        <dbReference type="ChEBI" id="CHEBI:29108"/>
    </cofactor>
</comment>
<evidence type="ECO:0000313" key="10">
    <source>
        <dbReference type="EMBL" id="GFO58631.1"/>
    </source>
</evidence>
<dbReference type="InterPro" id="IPR015366">
    <property type="entry name" value="S53_propep"/>
</dbReference>
<dbReference type="SUPFAM" id="SSF54897">
    <property type="entry name" value="Protease propeptides/inhibitors"/>
    <property type="match status" value="1"/>
</dbReference>
<dbReference type="InterPro" id="IPR008963">
    <property type="entry name" value="Purple_acid_Pase-like_N"/>
</dbReference>
<dbReference type="SUPFAM" id="SSF49265">
    <property type="entry name" value="Fibronectin type III"/>
    <property type="match status" value="1"/>
</dbReference>
<evidence type="ECO:0000256" key="2">
    <source>
        <dbReference type="ARBA" id="ARBA00022670"/>
    </source>
</evidence>
<evidence type="ECO:0000256" key="3">
    <source>
        <dbReference type="ARBA" id="ARBA00022723"/>
    </source>
</evidence>
<dbReference type="GO" id="GO:0006508">
    <property type="term" value="P:proteolysis"/>
    <property type="evidence" value="ECO:0007669"/>
    <property type="project" value="UniProtKB-KW"/>
</dbReference>
<gene>
    <name evidence="10" type="ORF">GMST_09560</name>
</gene>
<dbReference type="InterPro" id="IPR013783">
    <property type="entry name" value="Ig-like_fold"/>
</dbReference>
<dbReference type="Proteomes" id="UP000556026">
    <property type="component" value="Unassembled WGS sequence"/>
</dbReference>
<organism evidence="10 11">
    <name type="scientific">Geomonas silvestris</name>
    <dbReference type="NCBI Taxonomy" id="2740184"/>
    <lineage>
        <taxon>Bacteria</taxon>
        <taxon>Pseudomonadati</taxon>
        <taxon>Thermodesulfobacteriota</taxon>
        <taxon>Desulfuromonadia</taxon>
        <taxon>Geobacterales</taxon>
        <taxon>Geobacteraceae</taxon>
        <taxon>Geomonas</taxon>
    </lineage>
</organism>
<dbReference type="CDD" id="cd00063">
    <property type="entry name" value="FN3"/>
    <property type="match status" value="1"/>
</dbReference>
<dbReference type="Pfam" id="PF09286">
    <property type="entry name" value="Pro-kuma_activ"/>
    <property type="match status" value="1"/>
</dbReference>
<keyword evidence="7" id="KW-0865">Zymogen</keyword>
<dbReference type="AlphaFoldDB" id="A0A6V8MF55"/>
<feature type="domain" description="Fibronectin type-III" evidence="8">
    <location>
        <begin position="568"/>
        <end position="660"/>
    </location>
</feature>
<keyword evidence="4" id="KW-0378">Hydrolase</keyword>
<dbReference type="SUPFAM" id="SSF49363">
    <property type="entry name" value="Purple acid phosphatase, N-terminal domain"/>
    <property type="match status" value="1"/>
</dbReference>
<dbReference type="PANTHER" id="PTHR14218:SF15">
    <property type="entry name" value="TRIPEPTIDYL-PEPTIDASE 1"/>
    <property type="match status" value="1"/>
</dbReference>
<comment type="caution">
    <text evidence="10">The sequence shown here is derived from an EMBL/GenBank/DDBJ whole genome shotgun (WGS) entry which is preliminary data.</text>
</comment>
<dbReference type="GO" id="GO:0004252">
    <property type="term" value="F:serine-type endopeptidase activity"/>
    <property type="evidence" value="ECO:0007669"/>
    <property type="project" value="InterPro"/>
</dbReference>
<evidence type="ECO:0000256" key="4">
    <source>
        <dbReference type="ARBA" id="ARBA00022801"/>
    </source>
</evidence>
<dbReference type="GO" id="GO:0003993">
    <property type="term" value="F:acid phosphatase activity"/>
    <property type="evidence" value="ECO:0007669"/>
    <property type="project" value="InterPro"/>
</dbReference>
<dbReference type="PANTHER" id="PTHR14218">
    <property type="entry name" value="PROTEASE S8 TRIPEPTIDYL PEPTIDASE I CLN2"/>
    <property type="match status" value="1"/>
</dbReference>
<dbReference type="InterPro" id="IPR036116">
    <property type="entry name" value="FN3_sf"/>
</dbReference>
<evidence type="ECO:0000256" key="1">
    <source>
        <dbReference type="ARBA" id="ARBA00001913"/>
    </source>
</evidence>
<dbReference type="SMART" id="SM00060">
    <property type="entry name" value="FN3"/>
    <property type="match status" value="2"/>
</dbReference>
<dbReference type="GO" id="GO:0008240">
    <property type="term" value="F:tripeptidyl-peptidase activity"/>
    <property type="evidence" value="ECO:0007669"/>
    <property type="project" value="TreeGrafter"/>
</dbReference>
<keyword evidence="11" id="KW-1185">Reference proteome</keyword>
<keyword evidence="2" id="KW-0645">Protease</keyword>
<dbReference type="InterPro" id="IPR050819">
    <property type="entry name" value="Tripeptidyl-peptidase_I"/>
</dbReference>
<protein>
    <recommendedName>
        <fullName evidence="12">Pseudomonapepsin</fullName>
    </recommendedName>
</protein>
<reference evidence="11" key="1">
    <citation type="submission" date="2020-06" db="EMBL/GenBank/DDBJ databases">
        <title>Draft genomic sequence of Geomonas sp. Red330.</title>
        <authorList>
            <person name="Itoh H."/>
            <person name="Zhenxing X."/>
            <person name="Ushijima N."/>
            <person name="Masuda Y."/>
            <person name="Shiratori Y."/>
            <person name="Senoo K."/>
        </authorList>
    </citation>
    <scope>NUCLEOTIDE SEQUENCE [LARGE SCALE GENOMIC DNA]</scope>
    <source>
        <strain evidence="11">Red330</strain>
    </source>
</reference>
<dbReference type="GO" id="GO:0046872">
    <property type="term" value="F:metal ion binding"/>
    <property type="evidence" value="ECO:0007669"/>
    <property type="project" value="UniProtKB-KW"/>
</dbReference>
<dbReference type="CDD" id="cd04056">
    <property type="entry name" value="Peptidases_S53"/>
    <property type="match status" value="1"/>
</dbReference>
<dbReference type="InterPro" id="IPR030400">
    <property type="entry name" value="Sedolisin_dom"/>
</dbReference>
<dbReference type="SUPFAM" id="SSF52743">
    <property type="entry name" value="Subtilisin-like"/>
    <property type="match status" value="1"/>
</dbReference>
<dbReference type="InterPro" id="IPR036852">
    <property type="entry name" value="Peptidase_S8/S53_dom_sf"/>
</dbReference>
<evidence type="ECO:0000256" key="7">
    <source>
        <dbReference type="ARBA" id="ARBA00023145"/>
    </source>
</evidence>
<dbReference type="PROSITE" id="PS50853">
    <property type="entry name" value="FN3"/>
    <property type="match status" value="1"/>
</dbReference>